<feature type="signal peptide" evidence="1">
    <location>
        <begin position="1"/>
        <end position="23"/>
    </location>
</feature>
<proteinExistence type="predicted"/>
<organism evidence="2 3">
    <name type="scientific">Vibrio parahaemolyticus</name>
    <dbReference type="NCBI Taxonomy" id="670"/>
    <lineage>
        <taxon>Bacteria</taxon>
        <taxon>Pseudomonadati</taxon>
        <taxon>Pseudomonadota</taxon>
        <taxon>Gammaproteobacteria</taxon>
        <taxon>Vibrionales</taxon>
        <taxon>Vibrionaceae</taxon>
        <taxon>Vibrio</taxon>
    </lineage>
</organism>
<feature type="chain" id="PRO_5041291346" evidence="1">
    <location>
        <begin position="24"/>
        <end position="117"/>
    </location>
</feature>
<dbReference type="EMBL" id="CP114198">
    <property type="protein sequence ID" value="WAT93932.1"/>
    <property type="molecule type" value="Genomic_DNA"/>
</dbReference>
<dbReference type="AlphaFoldDB" id="A0AA47JN91"/>
<name>A0AA47JN91_VIBPH</name>
<keyword evidence="2" id="KW-0614">Plasmid</keyword>
<evidence type="ECO:0000313" key="3">
    <source>
        <dbReference type="Proteomes" id="UP001156560"/>
    </source>
</evidence>
<gene>
    <name evidence="2" type="ORF">O1Q84_27565</name>
</gene>
<evidence type="ECO:0000313" key="2">
    <source>
        <dbReference type="EMBL" id="WAT93932.1"/>
    </source>
</evidence>
<accession>A0AA47JN91</accession>
<geneLocation type="plasmid" evidence="2 3">
    <name>pHLC</name>
</geneLocation>
<protein>
    <submittedName>
        <fullName evidence="2">Uncharacterized protein</fullName>
    </submittedName>
</protein>
<evidence type="ECO:0000256" key="1">
    <source>
        <dbReference type="SAM" id="SignalP"/>
    </source>
</evidence>
<dbReference type="Proteomes" id="UP001156560">
    <property type="component" value="Plasmid pHLC"/>
</dbReference>
<reference evidence="2" key="1">
    <citation type="submission" date="2022-12" db="EMBL/GenBank/DDBJ databases">
        <title>Vibrio parahaemolyticus become highly virulent by producing novel Tc toxins.</title>
        <authorList>
            <person name="Yang F."/>
            <person name="You Y."/>
            <person name="Lai Q."/>
            <person name="Xu L."/>
            <person name="Li F."/>
        </authorList>
    </citation>
    <scope>NUCLEOTIDE SEQUENCE</scope>
    <source>
        <strain evidence="2">Vp-HL-202005</strain>
        <plasmid evidence="2">pHLC</plasmid>
    </source>
</reference>
<sequence>MFFKPLVKTISCIAITLALVALGQAVQYFQSTKELRYQTLQYWLQQHPKQNHLTYQFIDRCMNNPPRHRVTDEEIALYDCGRNLGAHELIEELQKTDQTLTHLAWPLSLLEQPLLTE</sequence>
<keyword evidence="1" id="KW-0732">Signal</keyword>
<dbReference type="RefSeq" id="WP_159408225.1">
    <property type="nucleotide sequence ID" value="NZ_CP034292.1"/>
</dbReference>